<proteinExistence type="predicted"/>
<feature type="domain" description="N-acetyltransferase" evidence="2">
    <location>
        <begin position="200"/>
        <end position="337"/>
    </location>
</feature>
<name>A0A3M2LUL8_9ACTN</name>
<protein>
    <submittedName>
        <fullName evidence="3">GNAT family N-acetyltransferase</fullName>
    </submittedName>
</protein>
<dbReference type="CDD" id="cd04301">
    <property type="entry name" value="NAT_SF"/>
    <property type="match status" value="1"/>
</dbReference>
<evidence type="ECO:0000256" key="1">
    <source>
        <dbReference type="SAM" id="MobiDB-lite"/>
    </source>
</evidence>
<dbReference type="InterPro" id="IPR000182">
    <property type="entry name" value="GNAT_dom"/>
</dbReference>
<comment type="caution">
    <text evidence="3">The sequence shown here is derived from an EMBL/GenBank/DDBJ whole genome shotgun (WGS) entry which is preliminary data.</text>
</comment>
<feature type="region of interest" description="Disordered" evidence="1">
    <location>
        <begin position="1"/>
        <end position="69"/>
    </location>
</feature>
<dbReference type="PROSITE" id="PS51186">
    <property type="entry name" value="GNAT"/>
    <property type="match status" value="1"/>
</dbReference>
<feature type="compositionally biased region" description="Low complexity" evidence="1">
    <location>
        <begin position="1"/>
        <end position="29"/>
    </location>
</feature>
<keyword evidence="4" id="KW-1185">Reference proteome</keyword>
<dbReference type="Proteomes" id="UP000282674">
    <property type="component" value="Unassembled WGS sequence"/>
</dbReference>
<reference evidence="3 4" key="1">
    <citation type="submission" date="2018-10" db="EMBL/GenBank/DDBJ databases">
        <title>Isolation from soil.</title>
        <authorList>
            <person name="Hu J."/>
        </authorList>
    </citation>
    <scope>NUCLEOTIDE SEQUENCE [LARGE SCALE GENOMIC DNA]</scope>
    <source>
        <strain evidence="3 4">NEAU-Ht49</strain>
    </source>
</reference>
<dbReference type="SUPFAM" id="SSF55729">
    <property type="entry name" value="Acyl-CoA N-acyltransferases (Nat)"/>
    <property type="match status" value="1"/>
</dbReference>
<dbReference type="EMBL" id="RFFG01000045">
    <property type="protein sequence ID" value="RMI41191.1"/>
    <property type="molecule type" value="Genomic_DNA"/>
</dbReference>
<feature type="compositionally biased region" description="Low complexity" evidence="1">
    <location>
        <begin position="36"/>
        <end position="48"/>
    </location>
</feature>
<dbReference type="GO" id="GO:0016747">
    <property type="term" value="F:acyltransferase activity, transferring groups other than amino-acyl groups"/>
    <property type="evidence" value="ECO:0007669"/>
    <property type="project" value="InterPro"/>
</dbReference>
<dbReference type="Pfam" id="PF00583">
    <property type="entry name" value="Acetyltransf_1"/>
    <property type="match status" value="1"/>
</dbReference>
<sequence length="337" mass="35135">MTRRSAASPARCRSRAPAVPRRSRTRSPTWSPPTTSPERSSRSTAAAPFPDPPPPAPERPRASRGRPAKSLAAAAASGVACAVVLINDVQAFLRTIPDDQRLRVGPFTAKINADDPDLPFNFAVPDDDADPTADEIDALIRAFRDRSRVPRLEYVPRAAPRVEAALLAAGFTPEGRFPLLVRPPSEDVDAPVGPGVGVGVGLVPASATDDLWAVARVTNAAFGAPPPAEHDLTRLRRVLAGDGLVAAARDTTSGEIIGAGMLLAPKSGVAEVAGIATAPSHRRRGVGGAVTAALTRAGARAGITTLFLTPADDRAASVYARVGYQKQGEALFISLRP</sequence>
<keyword evidence="3" id="KW-0808">Transferase</keyword>
<evidence type="ECO:0000313" key="4">
    <source>
        <dbReference type="Proteomes" id="UP000282674"/>
    </source>
</evidence>
<organism evidence="3 4">
    <name type="scientific">Actinomadura harenae</name>
    <dbReference type="NCBI Taxonomy" id="2483351"/>
    <lineage>
        <taxon>Bacteria</taxon>
        <taxon>Bacillati</taxon>
        <taxon>Actinomycetota</taxon>
        <taxon>Actinomycetes</taxon>
        <taxon>Streptosporangiales</taxon>
        <taxon>Thermomonosporaceae</taxon>
        <taxon>Actinomadura</taxon>
    </lineage>
</organism>
<evidence type="ECO:0000313" key="3">
    <source>
        <dbReference type="EMBL" id="RMI41191.1"/>
    </source>
</evidence>
<dbReference type="Gene3D" id="3.40.630.30">
    <property type="match status" value="1"/>
</dbReference>
<gene>
    <name evidence="3" type="ORF">EBO15_24000</name>
</gene>
<dbReference type="AlphaFoldDB" id="A0A3M2LUL8"/>
<accession>A0A3M2LUL8</accession>
<dbReference type="InterPro" id="IPR016181">
    <property type="entry name" value="Acyl_CoA_acyltransferase"/>
</dbReference>
<evidence type="ECO:0000259" key="2">
    <source>
        <dbReference type="PROSITE" id="PS51186"/>
    </source>
</evidence>